<comment type="caution">
    <text evidence="2">The sequence shown here is derived from an EMBL/GenBank/DDBJ whole genome shotgun (WGS) entry which is preliminary data.</text>
</comment>
<evidence type="ECO:0000256" key="1">
    <source>
        <dbReference type="SAM" id="SignalP"/>
    </source>
</evidence>
<evidence type="ECO:0008006" key="4">
    <source>
        <dbReference type="Google" id="ProtNLM"/>
    </source>
</evidence>
<gene>
    <name evidence="2" type="ORF">EDM56_00585</name>
</gene>
<dbReference type="RefSeq" id="WP_122915933.1">
    <property type="nucleotide sequence ID" value="NZ_RHHQ01000002.1"/>
</dbReference>
<keyword evidence="3" id="KW-1185">Reference proteome</keyword>
<proteinExistence type="predicted"/>
<dbReference type="AlphaFoldDB" id="A0A3M8DX12"/>
<name>A0A3M8DX12_9BACL</name>
<feature type="signal peptide" evidence="1">
    <location>
        <begin position="1"/>
        <end position="23"/>
    </location>
</feature>
<dbReference type="OrthoDB" id="1656058at2"/>
<sequence>MRRWFIGLLTLLLLFSLTSTVSAESFERVYLHKVMDSDSKALIVRANGDMYMIQYGVGVISIWRYEGKTVYISSPGLFAGVGSKIILPDVSQEARIWNSTFVENINLPTTFPIPPSPILPQPTPQDTSVTPIYGITVVIIAVEKAPVLKDTVNTPENLIGFLPYGTPLELDAVNLSEWYAAIFGKSILYVSKNHTTSFKTIAPKGITIKSEKGYLFTIPSANGKSIGSFVKNTKLVAIGENGNFWFILYPNSDGSFIVGFISKSIAY</sequence>
<reference evidence="2 3" key="1">
    <citation type="submission" date="2018-10" db="EMBL/GenBank/DDBJ databases">
        <title>Phylogenomics of Brevibacillus.</title>
        <authorList>
            <person name="Dunlap C."/>
        </authorList>
    </citation>
    <scope>NUCLEOTIDE SEQUENCE [LARGE SCALE GENOMIC DNA]</scope>
    <source>
        <strain evidence="2 3">JCM 15716</strain>
    </source>
</reference>
<evidence type="ECO:0000313" key="3">
    <source>
        <dbReference type="Proteomes" id="UP000271031"/>
    </source>
</evidence>
<evidence type="ECO:0000313" key="2">
    <source>
        <dbReference type="EMBL" id="RNB92676.1"/>
    </source>
</evidence>
<feature type="chain" id="PRO_5018231057" description="SH3 domain-containing protein" evidence="1">
    <location>
        <begin position="24"/>
        <end position="267"/>
    </location>
</feature>
<protein>
    <recommendedName>
        <fullName evidence="4">SH3 domain-containing protein</fullName>
    </recommendedName>
</protein>
<dbReference type="Proteomes" id="UP000271031">
    <property type="component" value="Unassembled WGS sequence"/>
</dbReference>
<dbReference type="EMBL" id="RHHQ01000002">
    <property type="protein sequence ID" value="RNB92676.1"/>
    <property type="molecule type" value="Genomic_DNA"/>
</dbReference>
<keyword evidence="1" id="KW-0732">Signal</keyword>
<accession>A0A3M8DX12</accession>
<organism evidence="2 3">
    <name type="scientific">Brevibacillus fluminis</name>
    <dbReference type="NCBI Taxonomy" id="511487"/>
    <lineage>
        <taxon>Bacteria</taxon>
        <taxon>Bacillati</taxon>
        <taxon>Bacillota</taxon>
        <taxon>Bacilli</taxon>
        <taxon>Bacillales</taxon>
        <taxon>Paenibacillaceae</taxon>
        <taxon>Brevibacillus</taxon>
    </lineage>
</organism>